<keyword evidence="3" id="KW-1185">Reference proteome</keyword>
<reference evidence="2" key="1">
    <citation type="submission" date="2020-10" db="EMBL/GenBank/DDBJ databases">
        <authorList>
            <person name="Han B."/>
            <person name="Lu T."/>
            <person name="Zhao Q."/>
            <person name="Huang X."/>
            <person name="Zhao Y."/>
        </authorList>
    </citation>
    <scope>NUCLEOTIDE SEQUENCE</scope>
</reference>
<feature type="region of interest" description="Disordered" evidence="1">
    <location>
        <begin position="1"/>
        <end position="84"/>
    </location>
</feature>
<evidence type="ECO:0000313" key="2">
    <source>
        <dbReference type="EMBL" id="CAD6242565.1"/>
    </source>
</evidence>
<sequence length="153" mass="16669">MAVARDAEDEELTRDAVKDEEVVDGDVVNDVNDGAEDDEEKAASPFPSPSAAPGAASRRGGGAEAGRQERRIKTDWSPERKKSPLPDWLRRTWELGSRRILFTLNLEEEAPLENIDVMKLHSTGHGVNGEEAPPENSKVMKLGLLGRGEVVNG</sequence>
<dbReference type="EMBL" id="CAJGYO010000007">
    <property type="protein sequence ID" value="CAD6242565.1"/>
    <property type="molecule type" value="Genomic_DNA"/>
</dbReference>
<comment type="caution">
    <text evidence="2">The sequence shown here is derived from an EMBL/GenBank/DDBJ whole genome shotgun (WGS) entry which is preliminary data.</text>
</comment>
<organism evidence="2 3">
    <name type="scientific">Miscanthus lutarioriparius</name>
    <dbReference type="NCBI Taxonomy" id="422564"/>
    <lineage>
        <taxon>Eukaryota</taxon>
        <taxon>Viridiplantae</taxon>
        <taxon>Streptophyta</taxon>
        <taxon>Embryophyta</taxon>
        <taxon>Tracheophyta</taxon>
        <taxon>Spermatophyta</taxon>
        <taxon>Magnoliopsida</taxon>
        <taxon>Liliopsida</taxon>
        <taxon>Poales</taxon>
        <taxon>Poaceae</taxon>
        <taxon>PACMAD clade</taxon>
        <taxon>Panicoideae</taxon>
        <taxon>Andropogonodae</taxon>
        <taxon>Andropogoneae</taxon>
        <taxon>Saccharinae</taxon>
        <taxon>Miscanthus</taxon>
    </lineage>
</organism>
<name>A0A811PIN6_9POAL</name>
<feature type="compositionally biased region" description="Low complexity" evidence="1">
    <location>
        <begin position="43"/>
        <end position="58"/>
    </location>
</feature>
<protein>
    <submittedName>
        <fullName evidence="2">Uncharacterized protein</fullName>
    </submittedName>
</protein>
<dbReference type="Proteomes" id="UP000604825">
    <property type="component" value="Unassembled WGS sequence"/>
</dbReference>
<accession>A0A811PIN6</accession>
<feature type="compositionally biased region" description="Basic and acidic residues" evidence="1">
    <location>
        <begin position="66"/>
        <end position="84"/>
    </location>
</feature>
<proteinExistence type="predicted"/>
<evidence type="ECO:0000313" key="3">
    <source>
        <dbReference type="Proteomes" id="UP000604825"/>
    </source>
</evidence>
<gene>
    <name evidence="2" type="ORF">NCGR_LOCUS28016</name>
</gene>
<evidence type="ECO:0000256" key="1">
    <source>
        <dbReference type="SAM" id="MobiDB-lite"/>
    </source>
</evidence>
<dbReference type="AlphaFoldDB" id="A0A811PIN6"/>